<name>A0A2I2FYT8_9EURO</name>
<dbReference type="CDD" id="cd18186">
    <property type="entry name" value="BTB_POZ_ZBTB_KLHL-like"/>
    <property type="match status" value="1"/>
</dbReference>
<evidence type="ECO:0000256" key="1">
    <source>
        <dbReference type="SAM" id="MobiDB-lite"/>
    </source>
</evidence>
<dbReference type="SUPFAM" id="SSF54695">
    <property type="entry name" value="POZ domain"/>
    <property type="match status" value="1"/>
</dbReference>
<organism evidence="3 4">
    <name type="scientific">Aspergillus steynii IBT 23096</name>
    <dbReference type="NCBI Taxonomy" id="1392250"/>
    <lineage>
        <taxon>Eukaryota</taxon>
        <taxon>Fungi</taxon>
        <taxon>Dikarya</taxon>
        <taxon>Ascomycota</taxon>
        <taxon>Pezizomycotina</taxon>
        <taxon>Eurotiomycetes</taxon>
        <taxon>Eurotiomycetidae</taxon>
        <taxon>Eurotiales</taxon>
        <taxon>Aspergillaceae</taxon>
        <taxon>Aspergillus</taxon>
        <taxon>Aspergillus subgen. Circumdati</taxon>
    </lineage>
</organism>
<dbReference type="Pfam" id="PF00651">
    <property type="entry name" value="BTB"/>
    <property type="match status" value="1"/>
</dbReference>
<dbReference type="Proteomes" id="UP000234275">
    <property type="component" value="Unassembled WGS sequence"/>
</dbReference>
<accession>A0A2I2FYT8</accession>
<sequence length="291" mass="33478">MSTPLDKSTLSGITRINVGTPETAFDVHIELLRSCSPFFDRLFKDHTLVEIQTNPVPLPNEDPDLFGDLISWLYRGTLSQYLVAQDSAFFLFRLWILGARFEMPGLQNYVISHFLVVMNTQPGGVYDKEKIDYVYDNTQPGSPLRRLAVDMWARNGSQAGFPELLHSMPHAFLGDLCGALLEQRNVKTEAEISLEDFVRRYYVPDRVVREQPNKRLLEDEPEKSVEVESNVPQRATPAQMQRRKIITPKSRLHSSPGPARFIANEHREGGDSDGMWRRRDSDETWKRRRMS</sequence>
<feature type="domain" description="BTB" evidence="2">
    <location>
        <begin position="16"/>
        <end position="79"/>
    </location>
</feature>
<reference evidence="3 4" key="1">
    <citation type="submission" date="2016-12" db="EMBL/GenBank/DDBJ databases">
        <title>The genomes of Aspergillus section Nigri reveals drivers in fungal speciation.</title>
        <authorList>
            <consortium name="DOE Joint Genome Institute"/>
            <person name="Vesth T.C."/>
            <person name="Nybo J."/>
            <person name="Theobald S."/>
            <person name="Brandl J."/>
            <person name="Frisvad J.C."/>
            <person name="Nielsen K.F."/>
            <person name="Lyhne E.K."/>
            <person name="Kogle M.E."/>
            <person name="Kuo A."/>
            <person name="Riley R."/>
            <person name="Clum A."/>
            <person name="Nolan M."/>
            <person name="Lipzen A."/>
            <person name="Salamov A."/>
            <person name="Henrissat B."/>
            <person name="Wiebenga A."/>
            <person name="De Vries R.P."/>
            <person name="Grigoriev I.V."/>
            <person name="Mortensen U.H."/>
            <person name="Andersen M.R."/>
            <person name="Baker S.E."/>
        </authorList>
    </citation>
    <scope>NUCLEOTIDE SEQUENCE [LARGE SCALE GENOMIC DNA]</scope>
    <source>
        <strain evidence="3 4">IBT 23096</strain>
    </source>
</reference>
<dbReference type="GeneID" id="36555567"/>
<dbReference type="Gene3D" id="3.30.710.10">
    <property type="entry name" value="Potassium Channel Kv1.1, Chain A"/>
    <property type="match status" value="1"/>
</dbReference>
<keyword evidence="4" id="KW-1185">Reference proteome</keyword>
<feature type="compositionally biased region" description="Basic residues" evidence="1">
    <location>
        <begin position="241"/>
        <end position="252"/>
    </location>
</feature>
<protein>
    <recommendedName>
        <fullName evidence="2">BTB domain-containing protein</fullName>
    </recommendedName>
</protein>
<gene>
    <name evidence="3" type="ORF">P170DRAFT_428976</name>
</gene>
<comment type="caution">
    <text evidence="3">The sequence shown here is derived from an EMBL/GenBank/DDBJ whole genome shotgun (WGS) entry which is preliminary data.</text>
</comment>
<dbReference type="InterPro" id="IPR000210">
    <property type="entry name" value="BTB/POZ_dom"/>
</dbReference>
<feature type="compositionally biased region" description="Basic and acidic residues" evidence="1">
    <location>
        <begin position="263"/>
        <end position="285"/>
    </location>
</feature>
<dbReference type="PANTHER" id="PTHR47843">
    <property type="entry name" value="BTB DOMAIN-CONTAINING PROTEIN-RELATED"/>
    <property type="match status" value="1"/>
</dbReference>
<dbReference type="RefSeq" id="XP_024701091.1">
    <property type="nucleotide sequence ID" value="XM_024847868.1"/>
</dbReference>
<proteinExistence type="predicted"/>
<dbReference type="VEuPathDB" id="FungiDB:P170DRAFT_428976"/>
<dbReference type="OrthoDB" id="1022638at2759"/>
<dbReference type="EMBL" id="MSFO01000007">
    <property type="protein sequence ID" value="PLB45789.1"/>
    <property type="molecule type" value="Genomic_DNA"/>
</dbReference>
<evidence type="ECO:0000313" key="4">
    <source>
        <dbReference type="Proteomes" id="UP000234275"/>
    </source>
</evidence>
<evidence type="ECO:0000259" key="2">
    <source>
        <dbReference type="PROSITE" id="PS50097"/>
    </source>
</evidence>
<feature type="compositionally biased region" description="Polar residues" evidence="1">
    <location>
        <begin position="230"/>
        <end position="239"/>
    </location>
</feature>
<dbReference type="PROSITE" id="PS50097">
    <property type="entry name" value="BTB"/>
    <property type="match status" value="1"/>
</dbReference>
<dbReference type="AlphaFoldDB" id="A0A2I2FYT8"/>
<dbReference type="PANTHER" id="PTHR47843:SF3">
    <property type="entry name" value="BTB DOMAIN-CONTAINING PROTEIN"/>
    <property type="match status" value="1"/>
</dbReference>
<feature type="region of interest" description="Disordered" evidence="1">
    <location>
        <begin position="219"/>
        <end position="291"/>
    </location>
</feature>
<dbReference type="InterPro" id="IPR011333">
    <property type="entry name" value="SKP1/BTB/POZ_sf"/>
</dbReference>
<evidence type="ECO:0000313" key="3">
    <source>
        <dbReference type="EMBL" id="PLB45789.1"/>
    </source>
</evidence>